<dbReference type="Gene3D" id="2.40.30.170">
    <property type="match status" value="1"/>
</dbReference>
<accession>A0A848BC04</accession>
<comment type="similarity">
    <text evidence="1">Belongs to the membrane fusion protein (MFP) (TC 8.A.1) family.</text>
</comment>
<sequence length="358" mass="37201">MRGKRLTSLLLVCGLLLLLAGCGAQQEAAKRPPLVKTTVLGAADGAQADTYAGTVRGRYETHLAFQVGGQILARNVDVGSRVQAGDVLMVIDAKDVVQKANQGDAAVASARAQLSLAQANLSRYSELYQEQAVPAAVLDQYQTSYDAAFAAYQNALAEAAQGHNALGYTNLTAGAAGVISSISAEEGQVVAAGQTVMTLVQTDELEVEIDVPENRLADVPVGKTVQVSFWALPGSTEGTVREVAPMADSAARTYRVRVSVPQPPAGMELGMTASVNVTGEAAAPAGLKLPLAAIYQTGDTPEVWVVGDDETVHLTPVSVTQFDADDVLVDGLDAGTIVVTAGVHCLEEGQSVRTEADR</sequence>
<dbReference type="AlphaFoldDB" id="A0A848BC04"/>
<dbReference type="EMBL" id="JABAFA010000040">
    <property type="protein sequence ID" value="NMD99614.1"/>
    <property type="molecule type" value="Genomic_DNA"/>
</dbReference>
<feature type="domain" description="CusB-like beta-barrel" evidence="4">
    <location>
        <begin position="207"/>
        <end position="280"/>
    </location>
</feature>
<dbReference type="Pfam" id="PF25917">
    <property type="entry name" value="BSH_RND"/>
    <property type="match status" value="1"/>
</dbReference>
<evidence type="ECO:0000259" key="3">
    <source>
        <dbReference type="Pfam" id="PF25917"/>
    </source>
</evidence>
<dbReference type="GO" id="GO:0015562">
    <property type="term" value="F:efflux transmembrane transporter activity"/>
    <property type="evidence" value="ECO:0007669"/>
    <property type="project" value="TreeGrafter"/>
</dbReference>
<protein>
    <submittedName>
        <fullName evidence="5">Efflux RND transporter periplasmic adaptor subunit</fullName>
    </submittedName>
</protein>
<evidence type="ECO:0000256" key="2">
    <source>
        <dbReference type="SAM" id="SignalP"/>
    </source>
</evidence>
<dbReference type="SUPFAM" id="SSF111369">
    <property type="entry name" value="HlyD-like secretion proteins"/>
    <property type="match status" value="1"/>
</dbReference>
<dbReference type="Gene3D" id="2.40.50.100">
    <property type="match status" value="1"/>
</dbReference>
<dbReference type="Proteomes" id="UP000543804">
    <property type="component" value="Unassembled WGS sequence"/>
</dbReference>
<organism evidence="5 6">
    <name type="scientific">Selenomonas bovis</name>
    <dbReference type="NCBI Taxonomy" id="416586"/>
    <lineage>
        <taxon>Bacteria</taxon>
        <taxon>Bacillati</taxon>
        <taxon>Bacillota</taxon>
        <taxon>Negativicutes</taxon>
        <taxon>Selenomonadales</taxon>
        <taxon>Selenomonadaceae</taxon>
        <taxon>Selenomonas</taxon>
    </lineage>
</organism>
<feature type="signal peptide" evidence="2">
    <location>
        <begin position="1"/>
        <end position="24"/>
    </location>
</feature>
<dbReference type="NCBIfam" id="TIGR01730">
    <property type="entry name" value="RND_mfp"/>
    <property type="match status" value="1"/>
</dbReference>
<evidence type="ECO:0000313" key="5">
    <source>
        <dbReference type="EMBL" id="NMD99614.1"/>
    </source>
</evidence>
<dbReference type="PANTHER" id="PTHR30469:SF15">
    <property type="entry name" value="HLYD FAMILY OF SECRETION PROTEINS"/>
    <property type="match status" value="1"/>
</dbReference>
<evidence type="ECO:0000256" key="1">
    <source>
        <dbReference type="ARBA" id="ARBA00009477"/>
    </source>
</evidence>
<dbReference type="PANTHER" id="PTHR30469">
    <property type="entry name" value="MULTIDRUG RESISTANCE PROTEIN MDTA"/>
    <property type="match status" value="1"/>
</dbReference>
<keyword evidence="2" id="KW-0732">Signal</keyword>
<reference evidence="5 6" key="1">
    <citation type="submission" date="2020-04" db="EMBL/GenBank/DDBJ databases">
        <authorList>
            <person name="Hitch T.C.A."/>
            <person name="Wylensek D."/>
            <person name="Clavel T."/>
        </authorList>
    </citation>
    <scope>NUCLEOTIDE SEQUENCE [LARGE SCALE GENOMIC DNA]</scope>
    <source>
        <strain evidence="5 6">PG-130-P53-12</strain>
    </source>
</reference>
<feature type="domain" description="Multidrug resistance protein MdtA-like barrel-sandwich hybrid" evidence="3">
    <location>
        <begin position="65"/>
        <end position="200"/>
    </location>
</feature>
<name>A0A848BC04_9FIRM</name>
<keyword evidence="6" id="KW-1185">Reference proteome</keyword>
<dbReference type="RefSeq" id="WP_026327792.1">
    <property type="nucleotide sequence ID" value="NZ_JABAFA010000040.1"/>
</dbReference>
<dbReference type="Gene3D" id="2.40.420.20">
    <property type="match status" value="1"/>
</dbReference>
<dbReference type="GO" id="GO:1990281">
    <property type="term" value="C:efflux pump complex"/>
    <property type="evidence" value="ECO:0007669"/>
    <property type="project" value="TreeGrafter"/>
</dbReference>
<evidence type="ECO:0000259" key="4">
    <source>
        <dbReference type="Pfam" id="PF25954"/>
    </source>
</evidence>
<dbReference type="InterPro" id="IPR058792">
    <property type="entry name" value="Beta-barrel_RND_2"/>
</dbReference>
<dbReference type="PROSITE" id="PS51257">
    <property type="entry name" value="PROKAR_LIPOPROTEIN"/>
    <property type="match status" value="1"/>
</dbReference>
<gene>
    <name evidence="5" type="ORF">HF878_09100</name>
</gene>
<dbReference type="Gene3D" id="1.10.287.470">
    <property type="entry name" value="Helix hairpin bin"/>
    <property type="match status" value="1"/>
</dbReference>
<dbReference type="InterPro" id="IPR006143">
    <property type="entry name" value="RND_pump_MFP"/>
</dbReference>
<dbReference type="Pfam" id="PF25954">
    <property type="entry name" value="Beta-barrel_RND_2"/>
    <property type="match status" value="1"/>
</dbReference>
<feature type="chain" id="PRO_5039036760" evidence="2">
    <location>
        <begin position="25"/>
        <end position="358"/>
    </location>
</feature>
<evidence type="ECO:0000313" key="6">
    <source>
        <dbReference type="Proteomes" id="UP000543804"/>
    </source>
</evidence>
<proteinExistence type="inferred from homology"/>
<dbReference type="InterPro" id="IPR058625">
    <property type="entry name" value="MdtA-like_BSH"/>
</dbReference>
<comment type="caution">
    <text evidence="5">The sequence shown here is derived from an EMBL/GenBank/DDBJ whole genome shotgun (WGS) entry which is preliminary data.</text>
</comment>